<dbReference type="EMBL" id="JMIH01000042">
    <property type="protein sequence ID" value="KEO71670.1"/>
    <property type="molecule type" value="Genomic_DNA"/>
</dbReference>
<organism evidence="1 2">
    <name type="scientific">Anditalea andensis</name>
    <dbReference type="NCBI Taxonomy" id="1048983"/>
    <lineage>
        <taxon>Bacteria</taxon>
        <taxon>Pseudomonadati</taxon>
        <taxon>Bacteroidota</taxon>
        <taxon>Cytophagia</taxon>
        <taxon>Cytophagales</taxon>
        <taxon>Cytophagaceae</taxon>
        <taxon>Anditalea</taxon>
    </lineage>
</organism>
<evidence type="ECO:0000313" key="1">
    <source>
        <dbReference type="EMBL" id="KEO71670.1"/>
    </source>
</evidence>
<dbReference type="AlphaFoldDB" id="A0A074KTV0"/>
<comment type="caution">
    <text evidence="1">The sequence shown here is derived from an EMBL/GenBank/DDBJ whole genome shotgun (WGS) entry which is preliminary data.</text>
</comment>
<protein>
    <submittedName>
        <fullName evidence="1">Uncharacterized protein</fullName>
    </submittedName>
</protein>
<accession>A0A074KTV0</accession>
<keyword evidence="2" id="KW-1185">Reference proteome</keyword>
<evidence type="ECO:0000313" key="2">
    <source>
        <dbReference type="Proteomes" id="UP000027821"/>
    </source>
</evidence>
<name>A0A074KTV0_9BACT</name>
<sequence length="106" mass="12610">MKIIIPTSSGESLKTKIFKFVEDENLKTWVIRIDSKSEKYLTHKPNQWYDLALIEFIVLPNQLEAKIAWWDNNEPTDEVKGYYIGRFVEILLVHFKDNFKNFSVNK</sequence>
<reference evidence="1 2" key="1">
    <citation type="submission" date="2014-04" db="EMBL/GenBank/DDBJ databases">
        <title>Characterization and application of a salt tolerant electro-active bacterium.</title>
        <authorList>
            <person name="Yang L."/>
            <person name="Wei S."/>
            <person name="Tay Q.X.M."/>
        </authorList>
    </citation>
    <scope>NUCLEOTIDE SEQUENCE [LARGE SCALE GENOMIC DNA]</scope>
    <source>
        <strain evidence="1 2">LY1</strain>
    </source>
</reference>
<proteinExistence type="predicted"/>
<dbReference type="OrthoDB" id="9132821at2"/>
<dbReference type="Proteomes" id="UP000027821">
    <property type="component" value="Unassembled WGS sequence"/>
</dbReference>
<gene>
    <name evidence="1" type="ORF">EL17_23460</name>
</gene>
<dbReference type="eggNOG" id="ENOG5033CQF">
    <property type="taxonomic scope" value="Bacteria"/>
</dbReference>
<dbReference type="RefSeq" id="WP_035079828.1">
    <property type="nucleotide sequence ID" value="NZ_JMIH01000042.1"/>
</dbReference>